<keyword evidence="4" id="KW-0238">DNA-binding</keyword>
<evidence type="ECO:0000256" key="8">
    <source>
        <dbReference type="ARBA" id="ARBA00067423"/>
    </source>
</evidence>
<evidence type="ECO:0000256" key="6">
    <source>
        <dbReference type="ARBA" id="ARBA00023163"/>
    </source>
</evidence>
<evidence type="ECO:0000256" key="9">
    <source>
        <dbReference type="SAM" id="MobiDB-lite"/>
    </source>
</evidence>
<dbReference type="InterPro" id="IPR039350">
    <property type="entry name" value="Prospero_homeodomain"/>
</dbReference>
<feature type="compositionally biased region" description="Pro residues" evidence="9">
    <location>
        <begin position="503"/>
        <end position="516"/>
    </location>
</feature>
<keyword evidence="5" id="KW-0371">Homeobox</keyword>
<feature type="region of interest" description="Disordered" evidence="9">
    <location>
        <begin position="569"/>
        <end position="613"/>
    </location>
</feature>
<dbReference type="FunFam" id="1.10.10.500:FF:000002">
    <property type="entry name" value="Prospero homeobox 3"/>
    <property type="match status" value="1"/>
</dbReference>
<dbReference type="GO" id="GO:0005634">
    <property type="term" value="C:nucleus"/>
    <property type="evidence" value="ECO:0007669"/>
    <property type="project" value="UniProtKB-SubCell"/>
</dbReference>
<dbReference type="Proteomes" id="UP000827092">
    <property type="component" value="Unassembled WGS sequence"/>
</dbReference>
<feature type="region of interest" description="Disordered" evidence="9">
    <location>
        <begin position="482"/>
        <end position="516"/>
    </location>
</feature>
<keyword evidence="2" id="KW-0217">Developmental protein</keyword>
<dbReference type="PANTHER" id="PTHR12198">
    <property type="entry name" value="HOMEOBOX PROTEIN PROSPERO/PROX-1/CEH-26"/>
    <property type="match status" value="1"/>
</dbReference>
<dbReference type="InterPro" id="IPR037131">
    <property type="entry name" value="Homeo_prospero_dom_sf"/>
</dbReference>
<evidence type="ECO:0000259" key="10">
    <source>
        <dbReference type="PROSITE" id="PS51818"/>
    </source>
</evidence>
<sequence length="885" mass="97282">MMSSEEDPEPQSSSSFPGGSAASKSSANSSRELLSSASSKKRVRQRVDAGEPRNSYASIPNFSSRPGCSPLAALYSNGFAASKMLCDLLGSSATSRPQEDMIVLDGPSSRGMFVCDMERCSSESSTGSNNSHLLRDILQQGRGGADPGHGPLSPRPNLDDDDSSDGKGSMATARAATTPPPADSPDWPSAAHNDSSLESKRARVETIVSNMMSVPKTNGSGQNGLPETQASVNGCKKRKLYQPQQHEKRVNGDGGESFNDENGDGYDDEDGGDVGSSPVVKRRNMSSSNNNNTNGSTGLFTFKQQLRHMQQQLVAMQQQYMEMVDGDSTDEENNNNTGNNINNNNGMDDRPKSADSTDMKPAKTEPVSYVDYDNASMYDNGDHPPRRLVIDDSSPKDNKRQSADNRLSCLVQNPSDYEWLAESLKAELSTSLSQVVDAVVSRCVQRKASLSKLETSTPIDHSNKDPTLLSQMLDRKSPRTGKVIDRGTRLNGGGLCGGLRTSPYPPQDLPGTTPKPPFFFPLKPPASVAATAAFLYGSPPVRNSSPPSSSTDHAPLPEQTEAMSLVVASKKKRHKVTDTRLRPPMGGPPQPSDNHLSPSKYPDHPSLPPLYHHPPPPLVPVSLPTSVAIPNPSLNQSELFHGYEHHHYRLSQHFASLESTPRGDDDDVYPQVHHPLHPLLAPLHRGSPDYSNHLKQDSGDMSDAGDSQATYDSSMAMISFLPSSLHTSTLTPMHLRKAKLMFFFARYPSSAVLKMYFPDIRFNKNNTAQLVKWFSNFREFFYIQMEKYARQAITEGVKTAEELKVNADSELLRVLNLHYNRNNHIPSPEQFRFVVEQTLREFYKALVAGKDSEQSWKKSIYKIIARMDDSVPDYFKSPNFLDTLE</sequence>
<feature type="region of interest" description="Disordered" evidence="9">
    <location>
        <begin position="140"/>
        <end position="199"/>
    </location>
</feature>
<dbReference type="SUPFAM" id="SSF46689">
    <property type="entry name" value="Homeodomain-like"/>
    <property type="match status" value="1"/>
</dbReference>
<evidence type="ECO:0000256" key="2">
    <source>
        <dbReference type="ARBA" id="ARBA00022473"/>
    </source>
</evidence>
<feature type="domain" description="Prospero" evidence="10">
    <location>
        <begin position="727"/>
        <end position="885"/>
    </location>
</feature>
<gene>
    <name evidence="11" type="ORF">JTE90_006916</name>
</gene>
<comment type="caution">
    <text evidence="11">The sequence shown here is derived from an EMBL/GenBank/DDBJ whole genome shotgun (WGS) entry which is preliminary data.</text>
</comment>
<feature type="compositionally biased region" description="Low complexity" evidence="9">
    <location>
        <begin position="286"/>
        <end position="298"/>
    </location>
</feature>
<dbReference type="InterPro" id="IPR009057">
    <property type="entry name" value="Homeodomain-like_sf"/>
</dbReference>
<feature type="compositionally biased region" description="Basic and acidic residues" evidence="9">
    <location>
        <begin position="347"/>
        <end position="363"/>
    </location>
</feature>
<dbReference type="GO" id="GO:0048468">
    <property type="term" value="P:cell development"/>
    <property type="evidence" value="ECO:0007669"/>
    <property type="project" value="UniProtKB-ARBA"/>
</dbReference>
<feature type="compositionally biased region" description="Basic and acidic residues" evidence="9">
    <location>
        <begin position="380"/>
        <end position="403"/>
    </location>
</feature>
<dbReference type="InterPro" id="IPR023082">
    <property type="entry name" value="Homeo_prospero_dom"/>
</dbReference>
<keyword evidence="6" id="KW-0804">Transcription</keyword>
<dbReference type="Gene3D" id="1.10.10.500">
    <property type="entry name" value="Homeo-prospero domain"/>
    <property type="match status" value="1"/>
</dbReference>
<evidence type="ECO:0000256" key="1">
    <source>
        <dbReference type="ARBA" id="ARBA00004123"/>
    </source>
</evidence>
<keyword evidence="3" id="KW-0805">Transcription regulation</keyword>
<feature type="region of interest" description="Disordered" evidence="9">
    <location>
        <begin position="685"/>
        <end position="707"/>
    </location>
</feature>
<evidence type="ECO:0000313" key="11">
    <source>
        <dbReference type="EMBL" id="KAG8198165.1"/>
    </source>
</evidence>
<keyword evidence="12" id="KW-1185">Reference proteome</keyword>
<proteinExistence type="predicted"/>
<dbReference type="EMBL" id="JAFNEN010000043">
    <property type="protein sequence ID" value="KAG8198165.1"/>
    <property type="molecule type" value="Genomic_DNA"/>
</dbReference>
<reference evidence="11 12" key="1">
    <citation type="journal article" date="2022" name="Nat. Ecol. Evol.">
        <title>A masculinizing supergene underlies an exaggerated male reproductive morph in a spider.</title>
        <authorList>
            <person name="Hendrickx F."/>
            <person name="De Corte Z."/>
            <person name="Sonet G."/>
            <person name="Van Belleghem S.M."/>
            <person name="Kostlbacher S."/>
            <person name="Vangestel C."/>
        </authorList>
    </citation>
    <scope>NUCLEOTIDE SEQUENCE [LARGE SCALE GENOMIC DNA]</scope>
    <source>
        <strain evidence="11">W744_W776</strain>
    </source>
</reference>
<evidence type="ECO:0000256" key="7">
    <source>
        <dbReference type="ARBA" id="ARBA00023242"/>
    </source>
</evidence>
<protein>
    <recommendedName>
        <fullName evidence="8">Homeobox protein prospero</fullName>
    </recommendedName>
</protein>
<dbReference type="GO" id="GO:0000981">
    <property type="term" value="F:DNA-binding transcription factor activity, RNA polymerase II-specific"/>
    <property type="evidence" value="ECO:0007669"/>
    <property type="project" value="TreeGrafter"/>
</dbReference>
<accession>A0AAV6VN82</accession>
<evidence type="ECO:0000313" key="12">
    <source>
        <dbReference type="Proteomes" id="UP000827092"/>
    </source>
</evidence>
<feature type="compositionally biased region" description="Acidic residues" evidence="9">
    <location>
        <begin position="258"/>
        <end position="272"/>
    </location>
</feature>
<feature type="compositionally biased region" description="Low complexity" evidence="9">
    <location>
        <begin position="334"/>
        <end position="345"/>
    </location>
</feature>
<comment type="subcellular location">
    <subcellularLocation>
        <location evidence="1">Nucleus</location>
    </subcellularLocation>
</comment>
<dbReference type="AlphaFoldDB" id="A0AAV6VN82"/>
<dbReference type="PROSITE" id="PS51818">
    <property type="entry name" value="HOMEO_PROSPERO"/>
    <property type="match status" value="1"/>
</dbReference>
<feature type="region of interest" description="Disordered" evidence="9">
    <location>
        <begin position="241"/>
        <end position="298"/>
    </location>
</feature>
<feature type="region of interest" description="Disordered" evidence="9">
    <location>
        <begin position="1"/>
        <end position="62"/>
    </location>
</feature>
<dbReference type="GO" id="GO:0010001">
    <property type="term" value="P:glial cell differentiation"/>
    <property type="evidence" value="ECO:0007669"/>
    <property type="project" value="UniProtKB-ARBA"/>
</dbReference>
<organism evidence="11 12">
    <name type="scientific">Oedothorax gibbosus</name>
    <dbReference type="NCBI Taxonomy" id="931172"/>
    <lineage>
        <taxon>Eukaryota</taxon>
        <taxon>Metazoa</taxon>
        <taxon>Ecdysozoa</taxon>
        <taxon>Arthropoda</taxon>
        <taxon>Chelicerata</taxon>
        <taxon>Arachnida</taxon>
        <taxon>Araneae</taxon>
        <taxon>Araneomorphae</taxon>
        <taxon>Entelegynae</taxon>
        <taxon>Araneoidea</taxon>
        <taxon>Linyphiidae</taxon>
        <taxon>Erigoninae</taxon>
        <taxon>Oedothorax</taxon>
    </lineage>
</organism>
<name>A0AAV6VN82_9ARAC</name>
<feature type="region of interest" description="Disordered" evidence="9">
    <location>
        <begin position="326"/>
        <end position="405"/>
    </location>
</feature>
<evidence type="ECO:0000256" key="4">
    <source>
        <dbReference type="ARBA" id="ARBA00023125"/>
    </source>
</evidence>
<keyword evidence="7" id="KW-0539">Nucleus</keyword>
<dbReference type="GO" id="GO:0000978">
    <property type="term" value="F:RNA polymerase II cis-regulatory region sequence-specific DNA binding"/>
    <property type="evidence" value="ECO:0007669"/>
    <property type="project" value="TreeGrafter"/>
</dbReference>
<dbReference type="PANTHER" id="PTHR12198:SF0">
    <property type="entry name" value="HOMEOBOX PROTEIN PROSPERO"/>
    <property type="match status" value="1"/>
</dbReference>
<feature type="compositionally biased region" description="Low complexity" evidence="9">
    <location>
        <begin position="10"/>
        <end position="38"/>
    </location>
</feature>
<evidence type="ECO:0000256" key="3">
    <source>
        <dbReference type="ARBA" id="ARBA00023015"/>
    </source>
</evidence>
<dbReference type="Pfam" id="PF05044">
    <property type="entry name" value="HPD"/>
    <property type="match status" value="1"/>
</dbReference>
<evidence type="ECO:0000256" key="5">
    <source>
        <dbReference type="ARBA" id="ARBA00023155"/>
    </source>
</evidence>